<keyword evidence="1" id="KW-1133">Transmembrane helix</keyword>
<dbReference type="STRING" id="555088.DealDRAFT_2718"/>
<dbReference type="EMBL" id="ACJM01000017">
    <property type="protein sequence ID" value="EEG76481.1"/>
    <property type="molecule type" value="Genomic_DNA"/>
</dbReference>
<keyword evidence="3" id="KW-1185">Reference proteome</keyword>
<feature type="transmembrane region" description="Helical" evidence="1">
    <location>
        <begin position="12"/>
        <end position="35"/>
    </location>
</feature>
<keyword evidence="1" id="KW-0812">Transmembrane</keyword>
<sequence>MTIFGTGTFTLIWLVGWIFEIFRWLLFARIIFSFIQLGRNTHPLILSLRRISYRFTEPVLAPVRNVVKPVSVGGGAYLDLSPILVLILLPLVQGLVVRLLTFF</sequence>
<protein>
    <recommendedName>
        <fullName evidence="4">YggT family protein</fullName>
    </recommendedName>
</protein>
<name>C0GJQ9_DETAL</name>
<dbReference type="InterPro" id="IPR003425">
    <property type="entry name" value="CCB3/YggT"/>
</dbReference>
<dbReference type="AlphaFoldDB" id="C0GJQ9"/>
<dbReference type="Proteomes" id="UP000006443">
    <property type="component" value="Unassembled WGS sequence"/>
</dbReference>
<evidence type="ECO:0008006" key="4">
    <source>
        <dbReference type="Google" id="ProtNLM"/>
    </source>
</evidence>
<evidence type="ECO:0000313" key="2">
    <source>
        <dbReference type="EMBL" id="EEG76481.1"/>
    </source>
</evidence>
<evidence type="ECO:0000256" key="1">
    <source>
        <dbReference type="SAM" id="Phobius"/>
    </source>
</evidence>
<gene>
    <name evidence="2" type="ORF">DealDRAFT_2718</name>
</gene>
<evidence type="ECO:0000313" key="3">
    <source>
        <dbReference type="Proteomes" id="UP000006443"/>
    </source>
</evidence>
<comment type="caution">
    <text evidence="2">The sequence shown here is derived from an EMBL/GenBank/DDBJ whole genome shotgun (WGS) entry which is preliminary data.</text>
</comment>
<dbReference type="Pfam" id="PF02325">
    <property type="entry name" value="CCB3_YggT"/>
    <property type="match status" value="1"/>
</dbReference>
<keyword evidence="1" id="KW-0472">Membrane</keyword>
<dbReference type="RefSeq" id="WP_008518402.1">
    <property type="nucleotide sequence ID" value="NZ_ACJM01000017.1"/>
</dbReference>
<reference evidence="2 3" key="1">
    <citation type="submission" date="2009-02" db="EMBL/GenBank/DDBJ databases">
        <title>Sequencing of the draft genome and assembly of Dethiobacter alkaliphilus AHT 1.</title>
        <authorList>
            <consortium name="US DOE Joint Genome Institute (JGI-PGF)"/>
            <person name="Lucas S."/>
            <person name="Copeland A."/>
            <person name="Lapidus A."/>
            <person name="Glavina del Rio T."/>
            <person name="Dalin E."/>
            <person name="Tice H."/>
            <person name="Bruce D."/>
            <person name="Goodwin L."/>
            <person name="Pitluck S."/>
            <person name="Larimer F."/>
            <person name="Land M.L."/>
            <person name="Hauser L."/>
            <person name="Muyzer G."/>
        </authorList>
    </citation>
    <scope>NUCLEOTIDE SEQUENCE [LARGE SCALE GENOMIC DNA]</scope>
    <source>
        <strain evidence="2 3">AHT 1</strain>
    </source>
</reference>
<dbReference type="GO" id="GO:0016020">
    <property type="term" value="C:membrane"/>
    <property type="evidence" value="ECO:0007669"/>
    <property type="project" value="InterPro"/>
</dbReference>
<proteinExistence type="predicted"/>
<feature type="transmembrane region" description="Helical" evidence="1">
    <location>
        <begin position="80"/>
        <end position="100"/>
    </location>
</feature>
<organism evidence="2 3">
    <name type="scientific">Dethiobacter alkaliphilus AHT 1</name>
    <dbReference type="NCBI Taxonomy" id="555088"/>
    <lineage>
        <taxon>Bacteria</taxon>
        <taxon>Bacillati</taxon>
        <taxon>Bacillota</taxon>
        <taxon>Dethiobacteria</taxon>
        <taxon>Dethiobacterales</taxon>
        <taxon>Dethiobacteraceae</taxon>
        <taxon>Dethiobacter</taxon>
    </lineage>
</organism>
<accession>C0GJQ9</accession>